<dbReference type="Proteomes" id="UP000053095">
    <property type="component" value="Unassembled WGS sequence"/>
</dbReference>
<keyword evidence="2" id="KW-1185">Reference proteome</keyword>
<protein>
    <submittedName>
        <fullName evidence="1">Uncharacterized protein</fullName>
    </submittedName>
</protein>
<sequence length="174" mass="18639">MRYISARHLIFHRFGLCRRCAVAARLLGTSIAAQLSMQNVPVLSYQPPARRVSNASATTPGSIDGSLGRDACRRRTGVAESGQSPEDAEALLVKVNCGICEALPSLSVQVKLLLDITSGMKKTPSDMLWFVQNPGSMGNPAVHSPSLSVECNLQEEMTQALDMSTAVYDNAVCS</sequence>
<gene>
    <name evidence="1" type="ORF">TCE0_018f05956</name>
</gene>
<proteinExistence type="predicted"/>
<organism evidence="1 2">
    <name type="scientific">Talaromyces pinophilus</name>
    <name type="common">Penicillium pinophilum</name>
    <dbReference type="NCBI Taxonomy" id="128442"/>
    <lineage>
        <taxon>Eukaryota</taxon>
        <taxon>Fungi</taxon>
        <taxon>Dikarya</taxon>
        <taxon>Ascomycota</taxon>
        <taxon>Pezizomycotina</taxon>
        <taxon>Eurotiomycetes</taxon>
        <taxon>Eurotiomycetidae</taxon>
        <taxon>Eurotiales</taxon>
        <taxon>Trichocomaceae</taxon>
        <taxon>Talaromyces</taxon>
        <taxon>Talaromyces sect. Talaromyces</taxon>
    </lineage>
</organism>
<evidence type="ECO:0000313" key="1">
    <source>
        <dbReference type="EMBL" id="GAM36678.1"/>
    </source>
</evidence>
<reference evidence="2" key="1">
    <citation type="journal article" date="2015" name="Genome Announc.">
        <title>Draft genome sequence of Talaromyces cellulolyticus strain Y-94, a source of lignocellulosic biomass-degrading enzymes.</title>
        <authorList>
            <person name="Fujii T."/>
            <person name="Koike H."/>
            <person name="Sawayama S."/>
            <person name="Yano S."/>
            <person name="Inoue H."/>
        </authorList>
    </citation>
    <scope>NUCLEOTIDE SEQUENCE [LARGE SCALE GENOMIC DNA]</scope>
    <source>
        <strain evidence="2">Y-94</strain>
    </source>
</reference>
<dbReference type="AlphaFoldDB" id="A0A510NWQ6"/>
<dbReference type="EMBL" id="DF933814">
    <property type="protein sequence ID" value="GAM36678.1"/>
    <property type="molecule type" value="Genomic_DNA"/>
</dbReference>
<name>A0A510NWQ6_TALPI</name>
<evidence type="ECO:0000313" key="2">
    <source>
        <dbReference type="Proteomes" id="UP000053095"/>
    </source>
</evidence>
<accession>A0A510NWQ6</accession>